<evidence type="ECO:0000259" key="1">
    <source>
        <dbReference type="Pfam" id="PF01979"/>
    </source>
</evidence>
<gene>
    <name evidence="2" type="ORF">DW016_02735</name>
</gene>
<dbReference type="InterPro" id="IPR006680">
    <property type="entry name" value="Amidohydro-rel"/>
</dbReference>
<dbReference type="GO" id="GO:0016810">
    <property type="term" value="F:hydrolase activity, acting on carbon-nitrogen (but not peptide) bonds"/>
    <property type="evidence" value="ECO:0007669"/>
    <property type="project" value="InterPro"/>
</dbReference>
<dbReference type="SUPFAM" id="SSF51556">
    <property type="entry name" value="Metallo-dependent hydrolases"/>
    <property type="match status" value="1"/>
</dbReference>
<dbReference type="Gene3D" id="3.20.20.140">
    <property type="entry name" value="Metal-dependent hydrolases"/>
    <property type="match status" value="1"/>
</dbReference>
<dbReference type="InterPro" id="IPR032466">
    <property type="entry name" value="Metal_Hydrolase"/>
</dbReference>
<evidence type="ECO:0000313" key="3">
    <source>
        <dbReference type="Proteomes" id="UP000261080"/>
    </source>
</evidence>
<feature type="domain" description="Amidohydrolase-related" evidence="1">
    <location>
        <begin position="58"/>
        <end position="383"/>
    </location>
</feature>
<protein>
    <recommendedName>
        <fullName evidence="1">Amidohydrolase-related domain-containing protein</fullName>
    </recommendedName>
</protein>
<dbReference type="AlphaFoldDB" id="A0A3E3K6F2"/>
<dbReference type="PANTHER" id="PTHR43135:SF3">
    <property type="entry name" value="ALPHA-D-RIBOSE 1-METHYLPHOSPHONATE 5-TRIPHOSPHATE DIPHOSPHATASE"/>
    <property type="match status" value="1"/>
</dbReference>
<dbReference type="Pfam" id="PF01979">
    <property type="entry name" value="Amidohydro_1"/>
    <property type="match status" value="1"/>
</dbReference>
<dbReference type="OrthoDB" id="9802793at2"/>
<dbReference type="SUPFAM" id="SSF51338">
    <property type="entry name" value="Composite domain of metallo-dependent hydrolases"/>
    <property type="match status" value="1"/>
</dbReference>
<dbReference type="Proteomes" id="UP000261080">
    <property type="component" value="Unassembled WGS sequence"/>
</dbReference>
<keyword evidence="3" id="KW-1185">Reference proteome</keyword>
<dbReference type="RefSeq" id="WP_117493212.1">
    <property type="nucleotide sequence ID" value="NZ_CALBAT010000002.1"/>
</dbReference>
<sequence length="388" mass="42397">MEHILIQNGTLYTMEEGTEPFQGDLLVAEGKIKSIAKEICPATLPSDTKAVDASGMNIFPGLIDAHSHIGLFDFNGENSVDDANEMTGPVTLSVDARYGVNPKAKEFRVAYEHGITTMLLTPGSGNVFCGLPFALKTYGDNVFDMSIKAPCAVKIALGGNPKGTYGDRNQLPMTRMGVAKVLWETFGKAKAYQKAKEKGEALEYDPDMEAMLLVLRGEIPCKIHCTQYDMLTAIEVAKAFGVRFSLEHAWGATDYMDEIVESGCDICYGPIGTYRCVGERRKVDIEAVKTLDERGVTVALITDSPILSEESLYHHIGEAVREGVPWMRALRMVTVNPSKILGVEERIGTLTEGKDADLILVKGRLGLDTDAKVLCTMINGQIVYQSTR</sequence>
<dbReference type="EMBL" id="QVLX01000001">
    <property type="protein sequence ID" value="RGE90180.1"/>
    <property type="molecule type" value="Genomic_DNA"/>
</dbReference>
<evidence type="ECO:0000313" key="2">
    <source>
        <dbReference type="EMBL" id="RGE90180.1"/>
    </source>
</evidence>
<accession>A0A3E3K6F2</accession>
<name>A0A3E3K6F2_9FIRM</name>
<proteinExistence type="predicted"/>
<dbReference type="InterPro" id="IPR051781">
    <property type="entry name" value="Metallo-dep_Hydrolase"/>
</dbReference>
<dbReference type="PANTHER" id="PTHR43135">
    <property type="entry name" value="ALPHA-D-RIBOSE 1-METHYLPHOSPHONATE 5-TRIPHOSPHATE DIPHOSPHATASE"/>
    <property type="match status" value="1"/>
</dbReference>
<organism evidence="2 3">
    <name type="scientific">Sellimonas intestinalis</name>
    <dbReference type="NCBI Taxonomy" id="1653434"/>
    <lineage>
        <taxon>Bacteria</taxon>
        <taxon>Bacillati</taxon>
        <taxon>Bacillota</taxon>
        <taxon>Clostridia</taxon>
        <taxon>Lachnospirales</taxon>
        <taxon>Lachnospiraceae</taxon>
        <taxon>Sellimonas</taxon>
    </lineage>
</organism>
<reference evidence="2 3" key="1">
    <citation type="submission" date="2018-08" db="EMBL/GenBank/DDBJ databases">
        <title>A genome reference for cultivated species of the human gut microbiota.</title>
        <authorList>
            <person name="Zou Y."/>
            <person name="Xue W."/>
            <person name="Luo G."/>
        </authorList>
    </citation>
    <scope>NUCLEOTIDE SEQUENCE [LARGE SCALE GENOMIC DNA]</scope>
    <source>
        <strain evidence="2 3">AF37-2AT</strain>
    </source>
</reference>
<dbReference type="InterPro" id="IPR011059">
    <property type="entry name" value="Metal-dep_hydrolase_composite"/>
</dbReference>
<comment type="caution">
    <text evidence="2">The sequence shown here is derived from an EMBL/GenBank/DDBJ whole genome shotgun (WGS) entry which is preliminary data.</text>
</comment>